<protein>
    <recommendedName>
        <fullName evidence="2">Pyrrolo-quinoline quinone repeat domain-containing protein</fullName>
    </recommendedName>
</protein>
<dbReference type="PANTHER" id="PTHR34512">
    <property type="entry name" value="CELL SURFACE PROTEIN"/>
    <property type="match status" value="1"/>
</dbReference>
<feature type="domain" description="Pyrrolo-quinoline quinone repeat" evidence="2">
    <location>
        <begin position="376"/>
        <end position="491"/>
    </location>
</feature>
<feature type="domain" description="Pyrrolo-quinoline quinone repeat" evidence="2">
    <location>
        <begin position="206"/>
        <end position="346"/>
    </location>
</feature>
<feature type="transmembrane region" description="Helical" evidence="1">
    <location>
        <begin position="101"/>
        <end position="121"/>
    </location>
</feature>
<dbReference type="SUPFAM" id="SSF50998">
    <property type="entry name" value="Quinoprotein alcohol dehydrogenase-like"/>
    <property type="match status" value="2"/>
</dbReference>
<dbReference type="InterPro" id="IPR018391">
    <property type="entry name" value="PQQ_b-propeller_rpt"/>
</dbReference>
<proteinExistence type="predicted"/>
<dbReference type="InterPro" id="IPR002372">
    <property type="entry name" value="PQQ_rpt_dom"/>
</dbReference>
<keyword evidence="1" id="KW-0472">Membrane</keyword>
<dbReference type="Proteomes" id="UP000597444">
    <property type="component" value="Unassembled WGS sequence"/>
</dbReference>
<comment type="caution">
    <text evidence="3">The sequence shown here is derived from an EMBL/GenBank/DDBJ whole genome shotgun (WGS) entry which is preliminary data.</text>
</comment>
<dbReference type="PANTHER" id="PTHR34512:SF30">
    <property type="entry name" value="OUTER MEMBRANE PROTEIN ASSEMBLY FACTOR BAMB"/>
    <property type="match status" value="1"/>
</dbReference>
<dbReference type="Gene3D" id="2.130.10.10">
    <property type="entry name" value="YVTN repeat-like/Quinoprotein amine dehydrogenase"/>
    <property type="match status" value="2"/>
</dbReference>
<evidence type="ECO:0000313" key="3">
    <source>
        <dbReference type="EMBL" id="GHO91735.1"/>
    </source>
</evidence>
<gene>
    <name evidence="3" type="ORF">KSF_017830</name>
</gene>
<dbReference type="SMART" id="SM00564">
    <property type="entry name" value="PQQ"/>
    <property type="match status" value="5"/>
</dbReference>
<organism evidence="3 4">
    <name type="scientific">Reticulibacter mediterranei</name>
    <dbReference type="NCBI Taxonomy" id="2778369"/>
    <lineage>
        <taxon>Bacteria</taxon>
        <taxon>Bacillati</taxon>
        <taxon>Chloroflexota</taxon>
        <taxon>Ktedonobacteria</taxon>
        <taxon>Ktedonobacterales</taxon>
        <taxon>Reticulibacteraceae</taxon>
        <taxon>Reticulibacter</taxon>
    </lineage>
</organism>
<evidence type="ECO:0000259" key="2">
    <source>
        <dbReference type="Pfam" id="PF13360"/>
    </source>
</evidence>
<evidence type="ECO:0000313" key="4">
    <source>
        <dbReference type="Proteomes" id="UP000597444"/>
    </source>
</evidence>
<dbReference type="InterPro" id="IPR015943">
    <property type="entry name" value="WD40/YVTN_repeat-like_dom_sf"/>
</dbReference>
<keyword evidence="1" id="KW-0812">Transmembrane</keyword>
<accession>A0A8J3N0Y9</accession>
<dbReference type="RefSeq" id="WP_220202610.1">
    <property type="nucleotide sequence ID" value="NZ_BNJK01000001.1"/>
</dbReference>
<dbReference type="InterPro" id="IPR011047">
    <property type="entry name" value="Quinoprotein_ADH-like_sf"/>
</dbReference>
<reference evidence="3" key="1">
    <citation type="submission" date="2020-10" db="EMBL/GenBank/DDBJ databases">
        <title>Taxonomic study of unclassified bacteria belonging to the class Ktedonobacteria.</title>
        <authorList>
            <person name="Yabe S."/>
            <person name="Wang C.M."/>
            <person name="Zheng Y."/>
            <person name="Sakai Y."/>
            <person name="Cavaletti L."/>
            <person name="Monciardini P."/>
            <person name="Donadio S."/>
        </authorList>
    </citation>
    <scope>NUCLEOTIDE SEQUENCE</scope>
    <source>
        <strain evidence="3">ID150040</strain>
    </source>
</reference>
<keyword evidence="1" id="KW-1133">Transmembrane helix</keyword>
<dbReference type="EMBL" id="BNJK01000001">
    <property type="protein sequence ID" value="GHO91735.1"/>
    <property type="molecule type" value="Genomic_DNA"/>
</dbReference>
<keyword evidence="4" id="KW-1185">Reference proteome</keyword>
<name>A0A8J3N0Y9_9CHLR</name>
<evidence type="ECO:0000256" key="1">
    <source>
        <dbReference type="SAM" id="Phobius"/>
    </source>
</evidence>
<sequence>MKRDDTSFIPERLDEQIEHPAEWLATSDQQLVEDLRNAHQAYERANTQSLRHVWDRLEQAKQQPRMYAVKTASNVSLRRKQAMQQELPSSASSQEGFKRTLSLIAAVIVVTLLAGSALLLFSTVSRNRTAHNNTVTGEPQATGTPVVNSSGIYITYPTDWSHIVLSKLDTQTHKPLWVYKDGPSEIGTPIIYGDVIYLDAMDEQTNQAHLIALNAQTGKEIWNIVLKPVSAEGDNGSSPSNMGVLTAPVVSDGQVYVMNRAGTVFSFEATTGKANWTYETGASALVKQYYTDTSGKKQLAGSTIYDGSTPVVTNGILYGALHNTYFAINAKAGKPIWSLNLAEQDQIFNGVQVIDGTIYTASYIASGHNTSMSLQSHVYAFRAKDGSQIWKYSTQKWVTDAPSISDGHVYFIERIPDMTDTSNGQSTLHALNLQGHENWHKDYNVDIAGSPTVGDGYVSVNMNTYDRTNGHILTHTLYVYDATGNKAWEKNVDASPITVLDGILYTQVGRQIIAFDIKSQKVQWSGQYGVDLVDKMGNHSGRVYLVIVVP</sequence>
<dbReference type="Pfam" id="PF13360">
    <property type="entry name" value="PQQ_2"/>
    <property type="match status" value="2"/>
</dbReference>
<dbReference type="AlphaFoldDB" id="A0A8J3N0Y9"/>